<keyword evidence="7" id="KW-0804">Transcription</keyword>
<dbReference type="Pfam" id="PF00850">
    <property type="entry name" value="Hist_deacetyl"/>
    <property type="match status" value="1"/>
</dbReference>
<dbReference type="OrthoDB" id="1918432at2759"/>
<feature type="domain" description="Histone deacetylase" evidence="11">
    <location>
        <begin position="31"/>
        <end position="319"/>
    </location>
</feature>
<keyword evidence="3" id="KW-0678">Repressor</keyword>
<dbReference type="Proteomes" id="UP000014071">
    <property type="component" value="Unassembled WGS sequence"/>
</dbReference>
<evidence type="ECO:0000313" key="12">
    <source>
        <dbReference type="EMBL" id="GAC96889.1"/>
    </source>
</evidence>
<gene>
    <name evidence="12" type="ORF">PHSY_004473</name>
</gene>
<protein>
    <recommendedName>
        <fullName evidence="2">histone deacetylase</fullName>
        <ecNumber evidence="2">3.5.1.98</ecNumber>
    </recommendedName>
</protein>
<evidence type="ECO:0000256" key="8">
    <source>
        <dbReference type="ARBA" id="ARBA00023242"/>
    </source>
</evidence>
<dbReference type="GO" id="GO:0070210">
    <property type="term" value="C:Rpd3L-Expanded complex"/>
    <property type="evidence" value="ECO:0007669"/>
    <property type="project" value="TreeGrafter"/>
</dbReference>
<dbReference type="GeneID" id="24109755"/>
<keyword evidence="13" id="KW-1185">Reference proteome</keyword>
<dbReference type="Gene3D" id="3.40.800.20">
    <property type="entry name" value="Histone deacetylase domain"/>
    <property type="match status" value="1"/>
</dbReference>
<dbReference type="PANTHER" id="PTHR10625:SF2">
    <property type="entry name" value="HISTONE DEACETYLASE"/>
    <property type="match status" value="1"/>
</dbReference>
<accession>R9P6E0</accession>
<keyword evidence="6" id="KW-0805">Transcription regulation</keyword>
<evidence type="ECO:0000256" key="7">
    <source>
        <dbReference type="ARBA" id="ARBA00023163"/>
    </source>
</evidence>
<dbReference type="EMBL" id="DF238808">
    <property type="protein sequence ID" value="GAC96889.1"/>
    <property type="molecule type" value="Genomic_DNA"/>
</dbReference>
<dbReference type="EC" id="3.5.1.98" evidence="2"/>
<dbReference type="STRING" id="1305764.R9P6E0"/>
<proteinExistence type="inferred from homology"/>
<evidence type="ECO:0000256" key="10">
    <source>
        <dbReference type="SAM" id="MobiDB-lite"/>
    </source>
</evidence>
<evidence type="ECO:0000256" key="5">
    <source>
        <dbReference type="ARBA" id="ARBA00022853"/>
    </source>
</evidence>
<evidence type="ECO:0000256" key="6">
    <source>
        <dbReference type="ARBA" id="ARBA00023015"/>
    </source>
</evidence>
<dbReference type="HOGENOM" id="CLU_007727_7_4_1"/>
<name>R9P6E0_PSEHS</name>
<dbReference type="GO" id="GO:0031507">
    <property type="term" value="P:heterochromatin formation"/>
    <property type="evidence" value="ECO:0007669"/>
    <property type="project" value="TreeGrafter"/>
</dbReference>
<dbReference type="SUPFAM" id="SSF52768">
    <property type="entry name" value="Arginase/deacetylase"/>
    <property type="match status" value="1"/>
</dbReference>
<dbReference type="InterPro" id="IPR003084">
    <property type="entry name" value="HDAC_I/II"/>
</dbReference>
<keyword evidence="8" id="KW-0539">Nucleus</keyword>
<dbReference type="PANTHER" id="PTHR10625">
    <property type="entry name" value="HISTONE DEACETYLASE HDAC1-RELATED"/>
    <property type="match status" value="1"/>
</dbReference>
<keyword evidence="4" id="KW-0378">Hydrolase</keyword>
<dbReference type="GO" id="GO:0032221">
    <property type="term" value="C:Rpd3S complex"/>
    <property type="evidence" value="ECO:0007669"/>
    <property type="project" value="UniProtKB-ARBA"/>
</dbReference>
<reference evidence="13" key="1">
    <citation type="journal article" date="2013" name="Genome Announc.">
        <title>Draft genome sequence of the basidiomycetous yeast-like fungus Pseudozyma hubeiensis SY62, which produces an abundant amount of the biosurfactant mannosylerythritol lipids.</title>
        <authorList>
            <person name="Konishi M."/>
            <person name="Hatada Y."/>
            <person name="Horiuchi J."/>
        </authorList>
    </citation>
    <scope>NUCLEOTIDE SEQUENCE [LARGE SCALE GENOMIC DNA]</scope>
    <source>
        <strain evidence="13">SY62</strain>
    </source>
</reference>
<dbReference type="InterPro" id="IPR000286">
    <property type="entry name" value="HDACs"/>
</dbReference>
<evidence type="ECO:0000313" key="13">
    <source>
        <dbReference type="Proteomes" id="UP000014071"/>
    </source>
</evidence>
<sequence>MEPAPVFRTPRKRVAYYYDHDVGNFSYGLGHPMKPHRMRMTHNLVTNYGLHKKMDILRPKRATSDQMTRFHTDEYVDFLHRVTPESVHELTNEGTRYLIGEDCPAFDGLYEFCSISAGGSLAAASRLNSGESDVAINWAGGLHHAKKREASGFCYINDIVLAILELLRVHLRVLYIDIDIHHGDGVEEAFYTTDRVMTASFHKFGDFFPGTGDVRDIGMKKGKNYCVNVPLRDGIGDLEFGNIFRPVISHIMEWYRPGAVVLQCGADSLAGDKLGCFNLSMRGHADCVAFMQTFDVPLITLGGGGYTVRNVARTWTYETGLLVGQKLDEDLPFNDYIQYFGPEYKLEVPPTSMDNLNSREYLENLRAKIIDNLRNLPSAPGVQMQETPRTTLNPADVEVSDGEDSDLDERISQRLRDAHVQRWDDELSGEEEGDADGLASAWAVATDRRSGLAEGGRRKPGIMDPLKPYEHDLGLKYLQNGGAKSKGRAKRTFFAARAAKPVLADLHLDDDDDEMEDDEHRHVASRFGGRRTRAFYAAAANEVGTGLAGDATPVSEVEMGSPALSAAAVASTNGRSNGRR</sequence>
<evidence type="ECO:0000256" key="1">
    <source>
        <dbReference type="ARBA" id="ARBA00004123"/>
    </source>
</evidence>
<feature type="compositionally biased region" description="Polar residues" evidence="10">
    <location>
        <begin position="384"/>
        <end position="393"/>
    </location>
</feature>
<dbReference type="FunFam" id="3.40.800.20:FF:000001">
    <property type="entry name" value="Histone deacetylase"/>
    <property type="match status" value="1"/>
</dbReference>
<evidence type="ECO:0000256" key="3">
    <source>
        <dbReference type="ARBA" id="ARBA00022491"/>
    </source>
</evidence>
<dbReference type="eggNOG" id="KOG1342">
    <property type="taxonomic scope" value="Eukaryota"/>
</dbReference>
<evidence type="ECO:0000256" key="9">
    <source>
        <dbReference type="ARBA" id="ARBA00061569"/>
    </source>
</evidence>
<dbReference type="InterPro" id="IPR023696">
    <property type="entry name" value="Ureohydrolase_dom_sf"/>
</dbReference>
<dbReference type="InterPro" id="IPR023801">
    <property type="entry name" value="His_deacetylse_dom"/>
</dbReference>
<dbReference type="PRINTS" id="PR01270">
    <property type="entry name" value="HDASUPER"/>
</dbReference>
<feature type="region of interest" description="Disordered" evidence="10">
    <location>
        <begin position="378"/>
        <end position="409"/>
    </location>
</feature>
<dbReference type="GO" id="GO:0141221">
    <property type="term" value="F:histone deacetylase activity, hydrolytic mechanism"/>
    <property type="evidence" value="ECO:0007669"/>
    <property type="project" value="UniProtKB-EC"/>
</dbReference>
<dbReference type="AlphaFoldDB" id="R9P6E0"/>
<dbReference type="RefSeq" id="XP_012190476.1">
    <property type="nucleotide sequence ID" value="XM_012335086.1"/>
</dbReference>
<organism evidence="12 13">
    <name type="scientific">Pseudozyma hubeiensis (strain SY62)</name>
    <name type="common">Yeast</name>
    <dbReference type="NCBI Taxonomy" id="1305764"/>
    <lineage>
        <taxon>Eukaryota</taxon>
        <taxon>Fungi</taxon>
        <taxon>Dikarya</taxon>
        <taxon>Basidiomycota</taxon>
        <taxon>Ustilaginomycotina</taxon>
        <taxon>Ustilaginomycetes</taxon>
        <taxon>Ustilaginales</taxon>
        <taxon>Ustilaginaceae</taxon>
        <taxon>Pseudozyma</taxon>
    </lineage>
</organism>
<evidence type="ECO:0000256" key="4">
    <source>
        <dbReference type="ARBA" id="ARBA00022801"/>
    </source>
</evidence>
<evidence type="ECO:0000259" key="11">
    <source>
        <dbReference type="Pfam" id="PF00850"/>
    </source>
</evidence>
<evidence type="ECO:0000256" key="2">
    <source>
        <dbReference type="ARBA" id="ARBA00012111"/>
    </source>
</evidence>
<keyword evidence="5" id="KW-0156">Chromatin regulator</keyword>
<dbReference type="InterPro" id="IPR037138">
    <property type="entry name" value="His_deacetylse_dom_sf"/>
</dbReference>
<comment type="subcellular location">
    <subcellularLocation>
        <location evidence="1">Nucleus</location>
    </subcellularLocation>
</comment>
<dbReference type="PRINTS" id="PR01271">
    <property type="entry name" value="HISDACETLASE"/>
</dbReference>
<feature type="compositionally biased region" description="Acidic residues" evidence="10">
    <location>
        <begin position="398"/>
        <end position="407"/>
    </location>
</feature>
<comment type="similarity">
    <text evidence="9">Belongs to the histone deacetylase family. HD Type 1 subfamily.</text>
</comment>